<dbReference type="STRING" id="89065.SAMN05216605_108230"/>
<keyword evidence="5" id="KW-0812">Transmembrane</keyword>
<feature type="transmembrane region" description="Helical" evidence="5">
    <location>
        <begin position="296"/>
        <end position="317"/>
    </location>
</feature>
<dbReference type="GO" id="GO:1902201">
    <property type="term" value="P:negative regulation of bacterial-type flagellum-dependent cell motility"/>
    <property type="evidence" value="ECO:0007669"/>
    <property type="project" value="TreeGrafter"/>
</dbReference>
<protein>
    <recommendedName>
        <fullName evidence="3">diguanylate cyclase</fullName>
        <ecNumber evidence="3">2.7.7.65</ecNumber>
    </recommendedName>
</protein>
<feature type="domain" description="GGDEF" evidence="6">
    <location>
        <begin position="365"/>
        <end position="499"/>
    </location>
</feature>
<evidence type="ECO:0000256" key="4">
    <source>
        <dbReference type="ARBA" id="ARBA00034247"/>
    </source>
</evidence>
<dbReference type="SMART" id="SM00267">
    <property type="entry name" value="GGDEF"/>
    <property type="match status" value="1"/>
</dbReference>
<dbReference type="AlphaFoldDB" id="A0A1G8FJX2"/>
<dbReference type="CDD" id="cd12915">
    <property type="entry name" value="PDC2_DGC_like"/>
    <property type="match status" value="1"/>
</dbReference>
<dbReference type="Proteomes" id="UP000182894">
    <property type="component" value="Unassembled WGS sequence"/>
</dbReference>
<dbReference type="Gene3D" id="3.30.450.20">
    <property type="entry name" value="PAS domain"/>
    <property type="match status" value="2"/>
</dbReference>
<dbReference type="FunFam" id="3.30.70.270:FF:000001">
    <property type="entry name" value="Diguanylate cyclase domain protein"/>
    <property type="match status" value="1"/>
</dbReference>
<feature type="transmembrane region" description="Helical" evidence="5">
    <location>
        <begin position="20"/>
        <end position="40"/>
    </location>
</feature>
<dbReference type="Gene3D" id="3.30.70.270">
    <property type="match status" value="1"/>
</dbReference>
<accession>A0A1G8FJX2</accession>
<dbReference type="GO" id="GO:0043709">
    <property type="term" value="P:cell adhesion involved in single-species biofilm formation"/>
    <property type="evidence" value="ECO:0007669"/>
    <property type="project" value="TreeGrafter"/>
</dbReference>
<keyword evidence="5" id="KW-1133">Transmembrane helix</keyword>
<dbReference type="PROSITE" id="PS50887">
    <property type="entry name" value="GGDEF"/>
    <property type="match status" value="1"/>
</dbReference>
<comment type="cofactor">
    <cofactor evidence="1">
        <name>Mg(2+)</name>
        <dbReference type="ChEBI" id="CHEBI:18420"/>
    </cofactor>
</comment>
<dbReference type="InterPro" id="IPR050469">
    <property type="entry name" value="Diguanylate_Cyclase"/>
</dbReference>
<evidence type="ECO:0000313" key="8">
    <source>
        <dbReference type="Proteomes" id="UP000182894"/>
    </source>
</evidence>
<dbReference type="Pfam" id="PF00990">
    <property type="entry name" value="GGDEF"/>
    <property type="match status" value="1"/>
</dbReference>
<sequence length="505" mass="55769">MTLAYVQTPQSARSRSERMLMSGSVLAVVAILAIVTSLLIREYGNATDSAVRSANNVVQLIDADVQRNADLYDTSLLGMIATWQQPEVLSISAALRQQVMFDRSTAAPYKGDLVVLDETGTIVADSVSVIPREDNFSDLASFAGHREDPSLALRVGGPFKARWGFKDWRISFSRRIPSPDGRFVGIVAASMRLAYFHRLFRGLDVGQKGTINLITADGIMLAREPEQTVRTYIGQDFSQRANFQRILKEVNGSFSAISDLDGQRRMYTFSRVGDLPLIVVIAQSQDEVYALWRHNALLVMGATGLLCLGILWLSWLLSKQLRLRHLAERELAELAATDGLTGLANRRRLDMVFKQEWARSIRSDRPISVLMIDVDHFKAFNDRHGHHGGDIALRNVAKTLETCIRRPGDVAARYGGEEFLVVLPETDLPGARLLAEQIRKAIEAIPPLNQDGQPLTVSIGVASAQPKAGDQQAQLFAEADQALYHAKRKGRNRVEHIGEGTSASA</sequence>
<dbReference type="InterPro" id="IPR029787">
    <property type="entry name" value="Nucleotide_cyclase"/>
</dbReference>
<dbReference type="EMBL" id="FNCO01000008">
    <property type="protein sequence ID" value="SDH82452.1"/>
    <property type="molecule type" value="Genomic_DNA"/>
</dbReference>
<dbReference type="PANTHER" id="PTHR45138">
    <property type="entry name" value="REGULATORY COMPONENTS OF SENSORY TRANSDUCTION SYSTEM"/>
    <property type="match status" value="1"/>
</dbReference>
<dbReference type="GO" id="GO:0052621">
    <property type="term" value="F:diguanylate cyclase activity"/>
    <property type="evidence" value="ECO:0007669"/>
    <property type="project" value="UniProtKB-EC"/>
</dbReference>
<dbReference type="CDD" id="cd01949">
    <property type="entry name" value="GGDEF"/>
    <property type="match status" value="1"/>
</dbReference>
<keyword evidence="8" id="KW-1185">Reference proteome</keyword>
<evidence type="ECO:0000256" key="3">
    <source>
        <dbReference type="ARBA" id="ARBA00012528"/>
    </source>
</evidence>
<reference evidence="8" key="1">
    <citation type="submission" date="2016-10" db="EMBL/GenBank/DDBJ databases">
        <authorList>
            <person name="Varghese N."/>
            <person name="Submissions S."/>
        </authorList>
    </citation>
    <scope>NUCLEOTIDE SEQUENCE [LARGE SCALE GENOMIC DNA]</scope>
    <source>
        <strain evidence="8">ATCC 700689</strain>
    </source>
</reference>
<comment type="catalytic activity">
    <reaction evidence="4">
        <text>2 GTP = 3',3'-c-di-GMP + 2 diphosphate</text>
        <dbReference type="Rhea" id="RHEA:24898"/>
        <dbReference type="ChEBI" id="CHEBI:33019"/>
        <dbReference type="ChEBI" id="CHEBI:37565"/>
        <dbReference type="ChEBI" id="CHEBI:58805"/>
        <dbReference type="EC" id="2.7.7.65"/>
    </reaction>
</comment>
<name>A0A1G8FJX2_9PSED</name>
<evidence type="ECO:0000256" key="5">
    <source>
        <dbReference type="SAM" id="Phobius"/>
    </source>
</evidence>
<proteinExistence type="predicted"/>
<evidence type="ECO:0000256" key="1">
    <source>
        <dbReference type="ARBA" id="ARBA00001946"/>
    </source>
</evidence>
<dbReference type="CDD" id="cd12914">
    <property type="entry name" value="PDC1_DGC_like"/>
    <property type="match status" value="1"/>
</dbReference>
<dbReference type="InterPro" id="IPR000160">
    <property type="entry name" value="GGDEF_dom"/>
</dbReference>
<dbReference type="PANTHER" id="PTHR45138:SF9">
    <property type="entry name" value="DIGUANYLATE CYCLASE DGCM-RELATED"/>
    <property type="match status" value="1"/>
</dbReference>
<dbReference type="InterPro" id="IPR043128">
    <property type="entry name" value="Rev_trsase/Diguanyl_cyclase"/>
</dbReference>
<evidence type="ECO:0000313" key="7">
    <source>
        <dbReference type="EMBL" id="SDH82452.1"/>
    </source>
</evidence>
<dbReference type="Pfam" id="PF22588">
    <property type="entry name" value="dCache_1_like"/>
    <property type="match status" value="1"/>
</dbReference>
<dbReference type="InterPro" id="IPR054327">
    <property type="entry name" value="His-kinase-like_sensor"/>
</dbReference>
<dbReference type="SUPFAM" id="SSF55073">
    <property type="entry name" value="Nucleotide cyclase"/>
    <property type="match status" value="1"/>
</dbReference>
<evidence type="ECO:0000256" key="2">
    <source>
        <dbReference type="ARBA" id="ARBA00004533"/>
    </source>
</evidence>
<comment type="subcellular location">
    <subcellularLocation>
        <location evidence="2">Cell inner membrane</location>
    </subcellularLocation>
</comment>
<dbReference type="GO" id="GO:0005886">
    <property type="term" value="C:plasma membrane"/>
    <property type="evidence" value="ECO:0007669"/>
    <property type="project" value="UniProtKB-SubCell"/>
</dbReference>
<organism evidence="7 8">
    <name type="scientific">Pseudomonas abietaniphila</name>
    <dbReference type="NCBI Taxonomy" id="89065"/>
    <lineage>
        <taxon>Bacteria</taxon>
        <taxon>Pseudomonadati</taxon>
        <taxon>Pseudomonadota</taxon>
        <taxon>Gammaproteobacteria</taxon>
        <taxon>Pseudomonadales</taxon>
        <taxon>Pseudomonadaceae</taxon>
        <taxon>Pseudomonas</taxon>
    </lineage>
</organism>
<dbReference type="NCBIfam" id="TIGR00254">
    <property type="entry name" value="GGDEF"/>
    <property type="match status" value="1"/>
</dbReference>
<gene>
    <name evidence="7" type="ORF">SAMN05216605_108230</name>
</gene>
<dbReference type="EC" id="2.7.7.65" evidence="3"/>
<evidence type="ECO:0000259" key="6">
    <source>
        <dbReference type="PROSITE" id="PS50887"/>
    </source>
</evidence>
<keyword evidence="5" id="KW-0472">Membrane</keyword>